<evidence type="ECO:0000256" key="4">
    <source>
        <dbReference type="ARBA" id="ARBA00023157"/>
    </source>
</evidence>
<dbReference type="PROSITE" id="PS51375">
    <property type="entry name" value="PPR"/>
    <property type="match status" value="4"/>
</dbReference>
<dbReference type="NCBIfam" id="TIGR00756">
    <property type="entry name" value="PPR"/>
    <property type="match status" value="3"/>
</dbReference>
<evidence type="ECO:0000256" key="2">
    <source>
        <dbReference type="ARBA" id="ARBA00022729"/>
    </source>
</evidence>
<feature type="repeat" description="PPR" evidence="8">
    <location>
        <begin position="300"/>
        <end position="334"/>
    </location>
</feature>
<protein>
    <submittedName>
        <fullName evidence="11">OLC1v1014551C4</fullName>
    </submittedName>
</protein>
<comment type="similarity">
    <text evidence="6">Belongs to the early nodulin-like (ENODL) family.</text>
</comment>
<dbReference type="FunFam" id="2.60.40.420:FF:000018">
    <property type="entry name" value="Lamin-like protein"/>
    <property type="match status" value="1"/>
</dbReference>
<evidence type="ECO:0000256" key="6">
    <source>
        <dbReference type="ARBA" id="ARBA00035011"/>
    </source>
</evidence>
<dbReference type="PANTHER" id="PTHR47939">
    <property type="entry name" value="MEMBRANE-ASSOCIATED SALT-INDUCIBLE PROTEIN-LIKE"/>
    <property type="match status" value="1"/>
</dbReference>
<evidence type="ECO:0000256" key="8">
    <source>
        <dbReference type="PROSITE-ProRule" id="PRU00708"/>
    </source>
</evidence>
<evidence type="ECO:0000256" key="5">
    <source>
        <dbReference type="ARBA" id="ARBA00023180"/>
    </source>
</evidence>
<feature type="compositionally biased region" description="Basic residues" evidence="9">
    <location>
        <begin position="566"/>
        <end position="581"/>
    </location>
</feature>
<evidence type="ECO:0000313" key="12">
    <source>
        <dbReference type="Proteomes" id="UP001161247"/>
    </source>
</evidence>
<name>A0AAV1E494_OLDCO</name>
<dbReference type="AlphaFoldDB" id="A0AAV1E494"/>
<keyword evidence="2" id="KW-0732">Signal</keyword>
<evidence type="ECO:0000256" key="3">
    <source>
        <dbReference type="ARBA" id="ARBA00022737"/>
    </source>
</evidence>
<feature type="region of interest" description="Disordered" evidence="9">
    <location>
        <begin position="525"/>
        <end position="597"/>
    </location>
</feature>
<evidence type="ECO:0000256" key="1">
    <source>
        <dbReference type="ARBA" id="ARBA00007626"/>
    </source>
</evidence>
<dbReference type="Pfam" id="PF13812">
    <property type="entry name" value="PPR_3"/>
    <property type="match status" value="2"/>
</dbReference>
<dbReference type="PROSITE" id="PS51485">
    <property type="entry name" value="PHYTOCYANIN"/>
    <property type="match status" value="1"/>
</dbReference>
<evidence type="ECO:0000256" key="7">
    <source>
        <dbReference type="ARBA" id="ARBA00037626"/>
    </source>
</evidence>
<accession>A0AAV1E494</accession>
<dbReference type="Pfam" id="PF01535">
    <property type="entry name" value="PPR"/>
    <property type="match status" value="2"/>
</dbReference>
<comment type="function">
    <text evidence="7">May act as a carbohydrate transporter.</text>
</comment>
<feature type="compositionally biased region" description="Basic and acidic residues" evidence="9">
    <location>
        <begin position="525"/>
        <end position="561"/>
    </location>
</feature>
<dbReference type="InterPro" id="IPR003245">
    <property type="entry name" value="Phytocyanin_dom"/>
</dbReference>
<keyword evidence="5" id="KW-0325">Glycoprotein</keyword>
<proteinExistence type="inferred from homology"/>
<evidence type="ECO:0000313" key="11">
    <source>
        <dbReference type="EMBL" id="CAI9113860.1"/>
    </source>
</evidence>
<gene>
    <name evidence="11" type="ORF">OLC1_LOCUS20780</name>
</gene>
<feature type="repeat" description="PPR" evidence="8">
    <location>
        <begin position="335"/>
        <end position="369"/>
    </location>
</feature>
<organism evidence="11 12">
    <name type="scientific">Oldenlandia corymbosa var. corymbosa</name>
    <dbReference type="NCBI Taxonomy" id="529605"/>
    <lineage>
        <taxon>Eukaryota</taxon>
        <taxon>Viridiplantae</taxon>
        <taxon>Streptophyta</taxon>
        <taxon>Embryophyta</taxon>
        <taxon>Tracheophyta</taxon>
        <taxon>Spermatophyta</taxon>
        <taxon>Magnoliopsida</taxon>
        <taxon>eudicotyledons</taxon>
        <taxon>Gunneridae</taxon>
        <taxon>Pentapetalae</taxon>
        <taxon>asterids</taxon>
        <taxon>lamiids</taxon>
        <taxon>Gentianales</taxon>
        <taxon>Rubiaceae</taxon>
        <taxon>Rubioideae</taxon>
        <taxon>Spermacoceae</taxon>
        <taxon>Hedyotis-Oldenlandia complex</taxon>
        <taxon>Oldenlandia</taxon>
    </lineage>
</organism>
<feature type="repeat" description="PPR" evidence="8">
    <location>
        <begin position="471"/>
        <end position="505"/>
    </location>
</feature>
<dbReference type="Gene3D" id="1.25.40.10">
    <property type="entry name" value="Tetratricopeptide repeat domain"/>
    <property type="match status" value="3"/>
</dbReference>
<dbReference type="EMBL" id="OX459124">
    <property type="protein sequence ID" value="CAI9113860.1"/>
    <property type="molecule type" value="Genomic_DNA"/>
</dbReference>
<keyword evidence="12" id="KW-1185">Reference proteome</keyword>
<evidence type="ECO:0000259" key="10">
    <source>
        <dbReference type="PROSITE" id="PS51485"/>
    </source>
</evidence>
<evidence type="ECO:0000256" key="9">
    <source>
        <dbReference type="SAM" id="MobiDB-lite"/>
    </source>
</evidence>
<dbReference type="Pfam" id="PF02298">
    <property type="entry name" value="Cu_bind_like"/>
    <property type="match status" value="1"/>
</dbReference>
<dbReference type="Pfam" id="PF13041">
    <property type="entry name" value="PPR_2"/>
    <property type="match status" value="1"/>
</dbReference>
<dbReference type="Proteomes" id="UP001161247">
    <property type="component" value="Chromosome 7"/>
</dbReference>
<dbReference type="InterPro" id="IPR002885">
    <property type="entry name" value="PPR_rpt"/>
</dbReference>
<feature type="domain" description="Phytocyanin" evidence="10">
    <location>
        <begin position="626"/>
        <end position="724"/>
    </location>
</feature>
<dbReference type="PANTHER" id="PTHR47939:SF5">
    <property type="entry name" value="PENTACOTRIPEPTIDE-REPEAT REGION OF PRORP DOMAIN-CONTAINING PROTEIN"/>
    <property type="match status" value="1"/>
</dbReference>
<dbReference type="SUPFAM" id="SSF49503">
    <property type="entry name" value="Cupredoxins"/>
    <property type="match status" value="1"/>
</dbReference>
<dbReference type="Gene3D" id="2.60.40.420">
    <property type="entry name" value="Cupredoxins - blue copper proteins"/>
    <property type="match status" value="1"/>
</dbReference>
<keyword evidence="4" id="KW-1015">Disulfide bond</keyword>
<comment type="similarity">
    <text evidence="1">Belongs to the PPR family. P subfamily.</text>
</comment>
<feature type="repeat" description="PPR" evidence="8">
    <location>
        <begin position="370"/>
        <end position="404"/>
    </location>
</feature>
<dbReference type="GO" id="GO:0009055">
    <property type="term" value="F:electron transfer activity"/>
    <property type="evidence" value="ECO:0007669"/>
    <property type="project" value="InterPro"/>
</dbReference>
<sequence>MMALIIHLRRLQIPHISSLFVSQLLNPTHFALPSSSGARSLPRNLYKAFHQTLINTYNTSLRSFRFSTLTNCWIQNRYETFDFSKCVKQTHEDAELGVEELIELTRKAANLDSGDEALDFLDQASVRPNVDLIFSAVLALREEWKLAYLVFKWGEKWDCVDERCRCVMIWMLGNHRKFGTAWSLIHDLHRSSKDTKQAILTIIDRYVAANSVDKAMRTFKVMEKVCFSPDQEAFFTFLNILCKHGNIEEAEEFMFLNKKFFPLETEGFNIILNGWCNVAVDIFEAKRIWREMSKCCILPNGTSYRHLIACFSKIGNLFDSLRLYDEMKKRGLIPGIEVYNSLAYVLASQNCLKESLAVIDKMKEAGWTPDSTTYNNIIRPLCEAGKVEEARSVVAIMTKDNVSPTIDTYHTLLTGVSFEETLEVLQHMRKAGIGPDKSTFLHILAKFFELKQPENALEVWLKMPQYEIVPDVAHYTLSVEGLVKCGLLVRARELYAEMTSKGFPNDPKLEKMLKEPVSVADLGDHTSEAKHNEKDNLSKEPVSSRDLEGDHIAKHNEKDDLSSQGKSKRTLLRNKGHRKSSNNKQLSPKCHPKMSTSSSTTLRLIPDAIFLLFVLVTVAVTAVSGTDHIVGANKGWNPGINYTLWANNQTFYVGDLISFRYQKTQYNVFEVNKTGYDNCTTAGALGNWSSGKDFIPLNKAQRYYFICGTGGCFNGMKVSVVVHSLPSPPRSSVAHASTKSAAAAVARAGFFQSLVRMMGPIVWIWIAIR</sequence>
<dbReference type="InterPro" id="IPR008972">
    <property type="entry name" value="Cupredoxin"/>
</dbReference>
<reference evidence="11" key="1">
    <citation type="submission" date="2023-03" db="EMBL/GenBank/DDBJ databases">
        <authorList>
            <person name="Julca I."/>
        </authorList>
    </citation>
    <scope>NUCLEOTIDE SEQUENCE</scope>
</reference>
<dbReference type="InterPro" id="IPR011990">
    <property type="entry name" value="TPR-like_helical_dom_sf"/>
</dbReference>
<dbReference type="CDD" id="cd11017">
    <property type="entry name" value="Phytocyanin_like_1"/>
    <property type="match status" value="1"/>
</dbReference>
<dbReference type="InterPro" id="IPR050667">
    <property type="entry name" value="PPR-containing_protein"/>
</dbReference>
<keyword evidence="3" id="KW-0677">Repeat</keyword>